<dbReference type="PROSITE" id="PS00108">
    <property type="entry name" value="PROTEIN_KINASE_ST"/>
    <property type="match status" value="1"/>
</dbReference>
<evidence type="ECO:0000259" key="16">
    <source>
        <dbReference type="PROSITE" id="PS50011"/>
    </source>
</evidence>
<feature type="binding site" evidence="13">
    <location>
        <position position="614"/>
    </location>
    <ligand>
        <name>ATP</name>
        <dbReference type="ChEBI" id="CHEBI:30616"/>
    </ligand>
</feature>
<keyword evidence="6" id="KW-0479">Metal-binding</keyword>
<dbReference type="InterPro" id="IPR002374">
    <property type="entry name" value="cGMP_dep_kinase"/>
</dbReference>
<keyword evidence="3" id="KW-0723">Serine/threonine-protein kinase</keyword>
<dbReference type="InterPro" id="IPR000595">
    <property type="entry name" value="cNMP-bd_dom"/>
</dbReference>
<dbReference type="PIRSF" id="PIRSF000559">
    <property type="entry name" value="cGMP-dep_kinase"/>
    <property type="match status" value="1"/>
</dbReference>
<accession>A0ABQ7GLZ9</accession>
<evidence type="ECO:0000313" key="19">
    <source>
        <dbReference type="Proteomes" id="UP000815325"/>
    </source>
</evidence>
<dbReference type="PROSITE" id="PS50011">
    <property type="entry name" value="PROTEIN_KINASE_DOM"/>
    <property type="match status" value="1"/>
</dbReference>
<reference evidence="18" key="1">
    <citation type="submission" date="2017-08" db="EMBL/GenBank/DDBJ databases">
        <authorList>
            <person name="Polle J.E."/>
            <person name="Barry K."/>
            <person name="Cushman J."/>
            <person name="Schmutz J."/>
            <person name="Tran D."/>
            <person name="Hathwaick L.T."/>
            <person name="Yim W.C."/>
            <person name="Jenkins J."/>
            <person name="Mckie-Krisberg Z.M."/>
            <person name="Prochnik S."/>
            <person name="Lindquist E."/>
            <person name="Dockter R.B."/>
            <person name="Adam C."/>
            <person name="Molina H."/>
            <person name="Bunkerborg J."/>
            <person name="Jin E."/>
            <person name="Buchheim M."/>
            <person name="Magnuson J."/>
        </authorList>
    </citation>
    <scope>NUCLEOTIDE SEQUENCE</scope>
    <source>
        <strain evidence="18">CCAP 19/18</strain>
    </source>
</reference>
<dbReference type="InterPro" id="IPR008271">
    <property type="entry name" value="Ser/Thr_kinase_AS"/>
</dbReference>
<feature type="domain" description="Cyclic nucleotide-binding" evidence="17">
    <location>
        <begin position="328"/>
        <end position="444"/>
    </location>
</feature>
<comment type="cofactor">
    <cofactor evidence="1">
        <name>Mg(2+)</name>
        <dbReference type="ChEBI" id="CHEBI:18420"/>
    </cofactor>
</comment>
<dbReference type="PROSITE" id="PS00889">
    <property type="entry name" value="CNMP_BINDING_2"/>
    <property type="match status" value="3"/>
</dbReference>
<keyword evidence="15" id="KW-1133">Transmembrane helix</keyword>
<feature type="domain" description="Protein kinase" evidence="16">
    <location>
        <begin position="583"/>
        <end position="841"/>
    </location>
</feature>
<keyword evidence="7 13" id="KW-0547">Nucleotide-binding</keyword>
<evidence type="ECO:0000256" key="14">
    <source>
        <dbReference type="SAM" id="MobiDB-lite"/>
    </source>
</evidence>
<dbReference type="SUPFAM" id="SSF51206">
    <property type="entry name" value="cAMP-binding domain-like"/>
    <property type="match status" value="4"/>
</dbReference>
<comment type="caution">
    <text evidence="18">The sequence shown here is derived from an EMBL/GenBank/DDBJ whole genome shotgun (WGS) entry which is preliminary data.</text>
</comment>
<dbReference type="InterPro" id="IPR017441">
    <property type="entry name" value="Protein_kinase_ATP_BS"/>
</dbReference>
<keyword evidence="4" id="KW-0140">cGMP</keyword>
<dbReference type="CDD" id="cd00038">
    <property type="entry name" value="CAP_ED"/>
    <property type="match status" value="4"/>
</dbReference>
<dbReference type="Pfam" id="PF00069">
    <property type="entry name" value="Pkinase"/>
    <property type="match status" value="1"/>
</dbReference>
<dbReference type="SMART" id="SM00220">
    <property type="entry name" value="S_TKc"/>
    <property type="match status" value="1"/>
</dbReference>
<feature type="compositionally biased region" description="Polar residues" evidence="14">
    <location>
        <begin position="25"/>
        <end position="38"/>
    </location>
</feature>
<dbReference type="InterPro" id="IPR000719">
    <property type="entry name" value="Prot_kinase_dom"/>
</dbReference>
<dbReference type="PRINTS" id="PR00103">
    <property type="entry name" value="CAMPKINASE"/>
</dbReference>
<keyword evidence="9 13" id="KW-0067">ATP-binding</keyword>
<dbReference type="EMBL" id="MU069696">
    <property type="protein sequence ID" value="KAF5835635.1"/>
    <property type="molecule type" value="Genomic_DNA"/>
</dbReference>
<keyword evidence="5" id="KW-0808">Transferase</keyword>
<keyword evidence="10" id="KW-0460">Magnesium</keyword>
<protein>
    <recommendedName>
        <fullName evidence="12">cGMP-dependent protein kinase</fullName>
    </recommendedName>
</protein>
<dbReference type="PANTHER" id="PTHR24353">
    <property type="entry name" value="CYCLIC NUCLEOTIDE-DEPENDENT PROTEIN KINASE"/>
    <property type="match status" value="1"/>
</dbReference>
<dbReference type="PROSITE" id="PS00107">
    <property type="entry name" value="PROTEIN_KINASE_ATP"/>
    <property type="match status" value="1"/>
</dbReference>
<feature type="transmembrane region" description="Helical" evidence="15">
    <location>
        <begin position="782"/>
        <end position="809"/>
    </location>
</feature>
<keyword evidence="11" id="KW-0142">cGMP-binding</keyword>
<feature type="domain" description="Cyclic nucleotide-binding" evidence="17">
    <location>
        <begin position="447"/>
        <end position="569"/>
    </location>
</feature>
<feature type="compositionally biased region" description="Polar residues" evidence="14">
    <location>
        <begin position="1"/>
        <end position="16"/>
    </location>
</feature>
<feature type="domain" description="Cyclic nucleotide-binding" evidence="17">
    <location>
        <begin position="212"/>
        <end position="319"/>
    </location>
</feature>
<feature type="domain" description="Cyclic nucleotide-binding" evidence="17">
    <location>
        <begin position="87"/>
        <end position="191"/>
    </location>
</feature>
<evidence type="ECO:0000259" key="17">
    <source>
        <dbReference type="PROSITE" id="PS50042"/>
    </source>
</evidence>
<dbReference type="PROSITE" id="PS50042">
    <property type="entry name" value="CNMP_BINDING_3"/>
    <property type="match status" value="4"/>
</dbReference>
<dbReference type="InterPro" id="IPR018488">
    <property type="entry name" value="cNMP-bd_CS"/>
</dbReference>
<dbReference type="SMART" id="SM00100">
    <property type="entry name" value="cNMP"/>
    <property type="match status" value="4"/>
</dbReference>
<feature type="region of interest" description="Disordered" evidence="14">
    <location>
        <begin position="1"/>
        <end position="44"/>
    </location>
</feature>
<dbReference type="PROSITE" id="PS00888">
    <property type="entry name" value="CNMP_BINDING_1"/>
    <property type="match status" value="1"/>
</dbReference>
<evidence type="ECO:0000256" key="5">
    <source>
        <dbReference type="ARBA" id="ARBA00022679"/>
    </source>
</evidence>
<dbReference type="PANTHER" id="PTHR24353:SF37">
    <property type="entry name" value="CAMP-DEPENDENT PROTEIN KINASE CATALYTIC SUBUNIT PRKX"/>
    <property type="match status" value="1"/>
</dbReference>
<evidence type="ECO:0000256" key="2">
    <source>
        <dbReference type="ARBA" id="ARBA00022490"/>
    </source>
</evidence>
<evidence type="ECO:0000256" key="15">
    <source>
        <dbReference type="SAM" id="Phobius"/>
    </source>
</evidence>
<dbReference type="Proteomes" id="UP000815325">
    <property type="component" value="Unassembled WGS sequence"/>
</dbReference>
<evidence type="ECO:0000256" key="6">
    <source>
        <dbReference type="ARBA" id="ARBA00022723"/>
    </source>
</evidence>
<evidence type="ECO:0000256" key="4">
    <source>
        <dbReference type="ARBA" id="ARBA00022535"/>
    </source>
</evidence>
<evidence type="ECO:0000256" key="3">
    <source>
        <dbReference type="ARBA" id="ARBA00022527"/>
    </source>
</evidence>
<dbReference type="Gene3D" id="3.30.200.20">
    <property type="entry name" value="Phosphorylase Kinase, domain 1"/>
    <property type="match status" value="1"/>
</dbReference>
<evidence type="ECO:0000256" key="1">
    <source>
        <dbReference type="ARBA" id="ARBA00001946"/>
    </source>
</evidence>
<evidence type="ECO:0000256" key="7">
    <source>
        <dbReference type="ARBA" id="ARBA00022741"/>
    </source>
</evidence>
<sequence>MTFNQQLLDRTTSVSTESKHKGVDKSSSLRSPGRNESSPAALGGRPLWGRKRVAVINESAKASEIDLVPKAPHTKSIIADAVRDNLLFQDLPPAALDIIIDSMHPVTVPAGVDIIRQGESPASQFYVLEEGSCDVWARSSSKHKPKLCASYQSGGAFGELALLYSAPRAATVQATSTCQLWVMESAVYHTVKRNFTHESFVARHQLLDSVPALKHLSPHHRALLVDALKQVEFPAGKTIFRKGDPGEEFYLVRKGSAIVVDDNGKVLTRLTPGQYFGELALLGGKARAATVKADSQLLCYSLSRVDFNILLGSRDEIWRFESLQNVPLLSNLSERQLWKLAQAMVTQKCTKGQVVFQKGDPGDAFYIIQDGTFTCFDGQGKELARIGSGSCFGERALLNDSPRAANVMAITDSQVLTLSRKQFNAMLGNLSELKSVWCLETLRKVPLLKGLENATLVKLATVMHQFAVKAGEAVIKQGEAGNCFYIVEHGKLAAYKSLPHGQKDERPSLMYGPGSHFGELALLQNGPRAATVKAVTDASVLALERSDFQELLGPLIPKIAKDAEAYLRDGWKATKREIAMGEVHALAVLGAGGFGQVLLVRYRGQHYALKCIAKDFVIQQGLVAHIKREKDYMLECRSSFLVSLDSTNQDDETLYMLMEAVMGGELFGYLQARGRALSELHARFYAASVILALQYLHDRDLVYRDLKPENLLMDLQGYAKMADFGFVKKVKPGAKTYTLCGTPEYLAPEVIMNKGHNQSADCACSCLTRRYMRCMLCLSLPILLLTVFAAVPTSCTFVCVCVCVCVCAFKSLLDRLLEVSPTFRLGSGRTGADEIKSHQWFEGFDWAAFESHKLPAPYTPKGGKEGCAPMVGCIPLTP</sequence>
<keyword evidence="15" id="KW-0812">Transmembrane</keyword>
<name>A0ABQ7GLZ9_DUNSA</name>
<evidence type="ECO:0000256" key="11">
    <source>
        <dbReference type="ARBA" id="ARBA00022992"/>
    </source>
</evidence>
<evidence type="ECO:0000256" key="13">
    <source>
        <dbReference type="PROSITE-ProRule" id="PRU10141"/>
    </source>
</evidence>
<gene>
    <name evidence="18" type="ORF">DUNSADRAFT_7137</name>
</gene>
<evidence type="ECO:0000256" key="10">
    <source>
        <dbReference type="ARBA" id="ARBA00022842"/>
    </source>
</evidence>
<keyword evidence="19" id="KW-1185">Reference proteome</keyword>
<evidence type="ECO:0000256" key="8">
    <source>
        <dbReference type="ARBA" id="ARBA00022777"/>
    </source>
</evidence>
<dbReference type="Pfam" id="PF00027">
    <property type="entry name" value="cNMP_binding"/>
    <property type="match status" value="4"/>
</dbReference>
<dbReference type="InterPro" id="IPR014710">
    <property type="entry name" value="RmlC-like_jellyroll"/>
</dbReference>
<evidence type="ECO:0000256" key="9">
    <source>
        <dbReference type="ARBA" id="ARBA00022840"/>
    </source>
</evidence>
<dbReference type="SUPFAM" id="SSF56112">
    <property type="entry name" value="Protein kinase-like (PK-like)"/>
    <property type="match status" value="1"/>
</dbReference>
<dbReference type="InterPro" id="IPR018490">
    <property type="entry name" value="cNMP-bd_dom_sf"/>
</dbReference>
<evidence type="ECO:0000313" key="18">
    <source>
        <dbReference type="EMBL" id="KAF5835635.1"/>
    </source>
</evidence>
<dbReference type="InterPro" id="IPR011009">
    <property type="entry name" value="Kinase-like_dom_sf"/>
</dbReference>
<dbReference type="GO" id="GO:0016301">
    <property type="term" value="F:kinase activity"/>
    <property type="evidence" value="ECO:0007669"/>
    <property type="project" value="UniProtKB-KW"/>
</dbReference>
<evidence type="ECO:0000256" key="12">
    <source>
        <dbReference type="ARBA" id="ARBA00024113"/>
    </source>
</evidence>
<dbReference type="Gene3D" id="1.10.510.10">
    <property type="entry name" value="Transferase(Phosphotransferase) domain 1"/>
    <property type="match status" value="1"/>
</dbReference>
<keyword evidence="8 18" id="KW-0418">Kinase</keyword>
<keyword evidence="2" id="KW-0963">Cytoplasm</keyword>
<keyword evidence="15" id="KW-0472">Membrane</keyword>
<proteinExistence type="predicted"/>
<organism evidence="18 19">
    <name type="scientific">Dunaliella salina</name>
    <name type="common">Green alga</name>
    <name type="synonym">Protococcus salinus</name>
    <dbReference type="NCBI Taxonomy" id="3046"/>
    <lineage>
        <taxon>Eukaryota</taxon>
        <taxon>Viridiplantae</taxon>
        <taxon>Chlorophyta</taxon>
        <taxon>core chlorophytes</taxon>
        <taxon>Chlorophyceae</taxon>
        <taxon>CS clade</taxon>
        <taxon>Chlamydomonadales</taxon>
        <taxon>Dunaliellaceae</taxon>
        <taxon>Dunaliella</taxon>
    </lineage>
</organism>
<dbReference type="Gene3D" id="2.60.120.10">
    <property type="entry name" value="Jelly Rolls"/>
    <property type="match status" value="4"/>
</dbReference>